<protein>
    <submittedName>
        <fullName evidence="2">Uncharacterized protein</fullName>
    </submittedName>
</protein>
<organism evidence="2 3">
    <name type="scientific">Xanthomonas phage RiverRider</name>
    <dbReference type="NCBI Taxonomy" id="2108116"/>
    <lineage>
        <taxon>Viruses</taxon>
        <taxon>Duplodnaviria</taxon>
        <taxon>Heunggongvirae</taxon>
        <taxon>Uroviricota</taxon>
        <taxon>Caudoviricetes</taxon>
        <taxon>Schitoviridae</taxon>
        <taxon>Riverridervirus</taxon>
        <taxon>Riverridervirus riverrider</taxon>
    </lineage>
</organism>
<sequence length="177" mass="19681">MATAKKVASKKTVKKAVKKTATKRAYNRKPKTTVEDAQNEQSDVMAATDVGSETFVQETPALVQLSDYGLWDLRNVPVPVRMLFLLELESLGYVLKTDLRAPSEGTSVFTNADLIQIISLNHVNKLISFMNFGELNMAQGVIAEPQYLESRLNIFSVRTSMAAPNEVTIQGERFVRV</sequence>
<keyword evidence="3" id="KW-1185">Reference proteome</keyword>
<accession>A0A2P1JUY5</accession>
<dbReference type="EMBL" id="MG983743">
    <property type="protein sequence ID" value="AVO23123.1"/>
    <property type="molecule type" value="Genomic_DNA"/>
</dbReference>
<feature type="region of interest" description="Disordered" evidence="1">
    <location>
        <begin position="1"/>
        <end position="38"/>
    </location>
</feature>
<evidence type="ECO:0000313" key="3">
    <source>
        <dbReference type="Proteomes" id="UP000241502"/>
    </source>
</evidence>
<gene>
    <name evidence="2" type="ORF">RIVERRIDER_35</name>
</gene>
<name>A0A2P1JUY5_9CAUD</name>
<evidence type="ECO:0000256" key="1">
    <source>
        <dbReference type="SAM" id="MobiDB-lite"/>
    </source>
</evidence>
<proteinExistence type="predicted"/>
<dbReference type="Proteomes" id="UP000241502">
    <property type="component" value="Segment"/>
</dbReference>
<feature type="compositionally biased region" description="Basic residues" evidence="1">
    <location>
        <begin position="7"/>
        <end position="31"/>
    </location>
</feature>
<evidence type="ECO:0000313" key="2">
    <source>
        <dbReference type="EMBL" id="AVO23123.1"/>
    </source>
</evidence>
<reference evidence="2" key="1">
    <citation type="submission" date="2018-02" db="EMBL/GenBank/DDBJ databases">
        <authorList>
            <person name="Miller M."/>
            <person name="Deiulio A."/>
            <person name="Douthitt C."/>
            <person name="McMahon J."/>
            <person name="Holland C."/>
            <person name="Wiersma-Koch H."/>
            <person name="Turechek W."/>
            <person name="D'Elia T."/>
        </authorList>
    </citation>
    <scope>NUCLEOTIDE SEQUENCE [LARGE SCALE GENOMIC DNA]</scope>
</reference>